<dbReference type="GO" id="GO:0004252">
    <property type="term" value="F:serine-type endopeptidase activity"/>
    <property type="evidence" value="ECO:0007669"/>
    <property type="project" value="InterPro"/>
</dbReference>
<evidence type="ECO:0000256" key="1">
    <source>
        <dbReference type="ARBA" id="ARBA00004613"/>
    </source>
</evidence>
<dbReference type="SUPFAM" id="SSF50494">
    <property type="entry name" value="Trypsin-like serine proteases"/>
    <property type="match status" value="1"/>
</dbReference>
<organism evidence="8 9">
    <name type="scientific">Zophobas morio</name>
    <dbReference type="NCBI Taxonomy" id="2755281"/>
    <lineage>
        <taxon>Eukaryota</taxon>
        <taxon>Metazoa</taxon>
        <taxon>Ecdysozoa</taxon>
        <taxon>Arthropoda</taxon>
        <taxon>Hexapoda</taxon>
        <taxon>Insecta</taxon>
        <taxon>Pterygota</taxon>
        <taxon>Neoptera</taxon>
        <taxon>Endopterygota</taxon>
        <taxon>Coleoptera</taxon>
        <taxon>Polyphaga</taxon>
        <taxon>Cucujiformia</taxon>
        <taxon>Tenebrionidae</taxon>
        <taxon>Zophobas</taxon>
    </lineage>
</organism>
<dbReference type="EMBL" id="JALNTZ010000004">
    <property type="protein sequence ID" value="KAJ3656632.1"/>
    <property type="molecule type" value="Genomic_DNA"/>
</dbReference>
<dbReference type="FunFam" id="2.40.10.10:FF:000047">
    <property type="entry name" value="Trypsin eta"/>
    <property type="match status" value="1"/>
</dbReference>
<name>A0AA38MHJ5_9CUCU</name>
<dbReference type="GO" id="GO:0005576">
    <property type="term" value="C:extracellular region"/>
    <property type="evidence" value="ECO:0007669"/>
    <property type="project" value="UniProtKB-SubCell"/>
</dbReference>
<feature type="domain" description="Peptidase S1" evidence="7">
    <location>
        <begin position="137"/>
        <end position="381"/>
    </location>
</feature>
<dbReference type="AlphaFoldDB" id="A0AA38MHJ5"/>
<comment type="caution">
    <text evidence="8">The sequence shown here is derived from an EMBL/GenBank/DDBJ whole genome shotgun (WGS) entry which is preliminary data.</text>
</comment>
<evidence type="ECO:0000256" key="5">
    <source>
        <dbReference type="ARBA" id="ARBA00022825"/>
    </source>
</evidence>
<dbReference type="PROSITE" id="PS50240">
    <property type="entry name" value="TRYPSIN_DOM"/>
    <property type="match status" value="1"/>
</dbReference>
<reference evidence="8" key="1">
    <citation type="journal article" date="2023" name="G3 (Bethesda)">
        <title>Whole genome assemblies of Zophobas morio and Tenebrio molitor.</title>
        <authorList>
            <person name="Kaur S."/>
            <person name="Stinson S.A."/>
            <person name="diCenzo G.C."/>
        </authorList>
    </citation>
    <scope>NUCLEOTIDE SEQUENCE</scope>
    <source>
        <strain evidence="8">QUZm001</strain>
    </source>
</reference>
<dbReference type="InterPro" id="IPR001254">
    <property type="entry name" value="Trypsin_dom"/>
</dbReference>
<gene>
    <name evidence="8" type="ORF">Zmor_015691</name>
</gene>
<dbReference type="SMART" id="SM00020">
    <property type="entry name" value="Tryp_SPc"/>
    <property type="match status" value="1"/>
</dbReference>
<dbReference type="InterPro" id="IPR001314">
    <property type="entry name" value="Peptidase_S1A"/>
</dbReference>
<proteinExistence type="predicted"/>
<evidence type="ECO:0000313" key="8">
    <source>
        <dbReference type="EMBL" id="KAJ3656632.1"/>
    </source>
</evidence>
<keyword evidence="2" id="KW-0964">Secreted</keyword>
<evidence type="ECO:0000256" key="6">
    <source>
        <dbReference type="ARBA" id="ARBA00023157"/>
    </source>
</evidence>
<dbReference type="PANTHER" id="PTHR24260">
    <property type="match status" value="1"/>
</dbReference>
<evidence type="ECO:0000256" key="4">
    <source>
        <dbReference type="ARBA" id="ARBA00022801"/>
    </source>
</evidence>
<dbReference type="InterPro" id="IPR009003">
    <property type="entry name" value="Peptidase_S1_PA"/>
</dbReference>
<dbReference type="Gene3D" id="2.40.10.10">
    <property type="entry name" value="Trypsin-like serine proteases"/>
    <property type="match status" value="1"/>
</dbReference>
<dbReference type="Pfam" id="PF00089">
    <property type="entry name" value="Trypsin"/>
    <property type="match status" value="1"/>
</dbReference>
<keyword evidence="4" id="KW-0378">Hydrolase</keyword>
<evidence type="ECO:0000313" key="9">
    <source>
        <dbReference type="Proteomes" id="UP001168821"/>
    </source>
</evidence>
<keyword evidence="5" id="KW-0720">Serine protease</keyword>
<protein>
    <recommendedName>
        <fullName evidence="7">Peptidase S1 domain-containing protein</fullName>
    </recommendedName>
</protein>
<dbReference type="InterPro" id="IPR018114">
    <property type="entry name" value="TRYPSIN_HIS"/>
</dbReference>
<evidence type="ECO:0000256" key="2">
    <source>
        <dbReference type="ARBA" id="ARBA00022525"/>
    </source>
</evidence>
<dbReference type="PROSITE" id="PS00134">
    <property type="entry name" value="TRYPSIN_HIS"/>
    <property type="match status" value="1"/>
</dbReference>
<sequence length="386" mass="42567">MLFVDAINLVKEFKQQANAVRGDIGTRVSQKLDEVLNKNAGFGVLSDVARVLQGNSCSLEPSNSPGVCKLLTQCQEIRDQVVFSHKLPQTCGFEGTQAIVCCPKTRQPGYISQIKCREYTSYTKEKQLCGHHIVKRVVGGVPTGRTDFPHMAALGFQIGFSDEYRWLCGGSLISEQYILTAAHCLFSRTDGEVKVVLLGVTNLNDTLPSHEKAIAEYIRHPEHKPPSNYHDIALVKLKKPIEISSYVRPVCLNTHFDIPVGKVIATGWGRTHSGGASSEDLLKVTLDITEYELCNKTYQANRRLSRGIINDLHICTGTGKEQKDTCQGDAGGPIQIYHNNDATSCMYDIVGVISFGKGCGSAPAVNTRVSHYIKWIEDIVWPQNSQ</sequence>
<dbReference type="InterPro" id="IPR051333">
    <property type="entry name" value="CLIP_Serine_Protease"/>
</dbReference>
<dbReference type="PRINTS" id="PR00722">
    <property type="entry name" value="CHYMOTRYPSIN"/>
</dbReference>
<keyword evidence="9" id="KW-1185">Reference proteome</keyword>
<dbReference type="PANTHER" id="PTHR24260:SF147">
    <property type="entry name" value="EG:BACR7A4.3 PROTEIN-RELATED"/>
    <property type="match status" value="1"/>
</dbReference>
<dbReference type="CDD" id="cd00190">
    <property type="entry name" value="Tryp_SPc"/>
    <property type="match status" value="1"/>
</dbReference>
<dbReference type="GO" id="GO:0016485">
    <property type="term" value="P:protein processing"/>
    <property type="evidence" value="ECO:0007669"/>
    <property type="project" value="UniProtKB-ARBA"/>
</dbReference>
<keyword evidence="3" id="KW-0645">Protease</keyword>
<comment type="subcellular location">
    <subcellularLocation>
        <location evidence="1">Secreted</location>
    </subcellularLocation>
</comment>
<dbReference type="InterPro" id="IPR043504">
    <property type="entry name" value="Peptidase_S1_PA_chymotrypsin"/>
</dbReference>
<evidence type="ECO:0000256" key="3">
    <source>
        <dbReference type="ARBA" id="ARBA00022670"/>
    </source>
</evidence>
<accession>A0AA38MHJ5</accession>
<evidence type="ECO:0000259" key="7">
    <source>
        <dbReference type="PROSITE" id="PS50240"/>
    </source>
</evidence>
<dbReference type="Proteomes" id="UP001168821">
    <property type="component" value="Unassembled WGS sequence"/>
</dbReference>
<keyword evidence="6" id="KW-1015">Disulfide bond</keyword>